<name>A0A183H8J6_9BILA</name>
<sequence length="80" mass="8799">MSLEYYPFPVRGRGISLTGRQGVIRLACKGCRTVDCLTVAIARVHGFGDTCFERGLSSLNLVSLFLRRQADLRNTCAHGP</sequence>
<organism evidence="3">
    <name type="scientific">Onchocerca flexuosa</name>
    <dbReference type="NCBI Taxonomy" id="387005"/>
    <lineage>
        <taxon>Eukaryota</taxon>
        <taxon>Metazoa</taxon>
        <taxon>Ecdysozoa</taxon>
        <taxon>Nematoda</taxon>
        <taxon>Chromadorea</taxon>
        <taxon>Rhabditida</taxon>
        <taxon>Spirurina</taxon>
        <taxon>Spiruromorpha</taxon>
        <taxon>Filarioidea</taxon>
        <taxon>Onchocercidae</taxon>
        <taxon>Onchocerca</taxon>
    </lineage>
</organism>
<dbReference type="AlphaFoldDB" id="A0A183H8J6"/>
<reference evidence="1 2" key="2">
    <citation type="submission" date="2018-11" db="EMBL/GenBank/DDBJ databases">
        <authorList>
            <consortium name="Pathogen Informatics"/>
        </authorList>
    </citation>
    <scope>NUCLEOTIDE SEQUENCE [LARGE SCALE GENOMIC DNA]</scope>
</reference>
<gene>
    <name evidence="1" type="ORF">OFLC_LOCUS3808</name>
</gene>
<evidence type="ECO:0000313" key="1">
    <source>
        <dbReference type="EMBL" id="VDO37807.1"/>
    </source>
</evidence>
<protein>
    <submittedName>
        <fullName evidence="3">STAS domain-containing protein</fullName>
    </submittedName>
</protein>
<reference evidence="3" key="1">
    <citation type="submission" date="2016-06" db="UniProtKB">
        <authorList>
            <consortium name="WormBaseParasite"/>
        </authorList>
    </citation>
    <scope>IDENTIFICATION</scope>
</reference>
<dbReference type="Proteomes" id="UP000267606">
    <property type="component" value="Unassembled WGS sequence"/>
</dbReference>
<evidence type="ECO:0000313" key="2">
    <source>
        <dbReference type="Proteomes" id="UP000267606"/>
    </source>
</evidence>
<evidence type="ECO:0000313" key="3">
    <source>
        <dbReference type="WBParaSite" id="OFLC_0000380701-mRNA-1"/>
    </source>
</evidence>
<dbReference type="EMBL" id="UZAJ01002667">
    <property type="protein sequence ID" value="VDO37807.1"/>
    <property type="molecule type" value="Genomic_DNA"/>
</dbReference>
<proteinExistence type="predicted"/>
<accession>A0A183H8J6</accession>
<dbReference type="WBParaSite" id="OFLC_0000380701-mRNA-1">
    <property type="protein sequence ID" value="OFLC_0000380701-mRNA-1"/>
    <property type="gene ID" value="OFLC_0000380701"/>
</dbReference>
<keyword evidence="2" id="KW-1185">Reference proteome</keyword>